<name>A0A4Q0NUQ8_9FLAO</name>
<proteinExistence type="predicted"/>
<feature type="region of interest" description="Disordered" evidence="1">
    <location>
        <begin position="1"/>
        <end position="20"/>
    </location>
</feature>
<dbReference type="AlphaFoldDB" id="A0A4Q0NUQ8"/>
<dbReference type="OrthoDB" id="282393at2"/>
<comment type="caution">
    <text evidence="3">The sequence shown here is derived from an EMBL/GenBank/DDBJ whole genome shotgun (WGS) entry which is preliminary data.</text>
</comment>
<evidence type="ECO:0000313" key="4">
    <source>
        <dbReference type="Proteomes" id="UP000289821"/>
    </source>
</evidence>
<dbReference type="SUPFAM" id="SSF47240">
    <property type="entry name" value="Ferritin-like"/>
    <property type="match status" value="1"/>
</dbReference>
<dbReference type="InterPro" id="IPR009078">
    <property type="entry name" value="Ferritin-like_SF"/>
</dbReference>
<feature type="compositionally biased region" description="Basic and acidic residues" evidence="1">
    <location>
        <begin position="1"/>
        <end position="16"/>
    </location>
</feature>
<keyword evidence="4" id="KW-1185">Reference proteome</keyword>
<sequence>MQTTIEKAREKSHEETVTNLQHLLEKNYDAEKGYKEAMVKAKDVNLKEYLKNKSALRNRFATEISDVLVNLNEKPKESGSAAGTLHRTWMNVKESLSSDKDEAILEECIRGEKASVEEYQEVLDSKNFTPEITSMITNQKLEVEKSLNTIKRLEDLA</sequence>
<protein>
    <recommendedName>
        <fullName evidence="2">DUF2383 domain-containing protein</fullName>
    </recommendedName>
</protein>
<dbReference type="Pfam" id="PF09537">
    <property type="entry name" value="DUF2383"/>
    <property type="match status" value="1"/>
</dbReference>
<dbReference type="InterPro" id="IPR019052">
    <property type="entry name" value="DUF2383"/>
</dbReference>
<organism evidence="3 4">
    <name type="scientific">Leeuwenhoekiella aestuarii</name>
    <dbReference type="NCBI Taxonomy" id="2249426"/>
    <lineage>
        <taxon>Bacteria</taxon>
        <taxon>Pseudomonadati</taxon>
        <taxon>Bacteroidota</taxon>
        <taxon>Flavobacteriia</taxon>
        <taxon>Flavobacteriales</taxon>
        <taxon>Flavobacteriaceae</taxon>
        <taxon>Leeuwenhoekiella</taxon>
    </lineage>
</organism>
<dbReference type="NCBIfam" id="TIGR02284">
    <property type="entry name" value="PA2169 family four-helix-bundle protein"/>
    <property type="match status" value="1"/>
</dbReference>
<feature type="domain" description="DUF2383" evidence="2">
    <location>
        <begin position="16"/>
        <end position="124"/>
    </location>
</feature>
<accession>A0A4Q0NUQ8</accession>
<evidence type="ECO:0000256" key="1">
    <source>
        <dbReference type="SAM" id="MobiDB-lite"/>
    </source>
</evidence>
<dbReference type="RefSeq" id="WP_128760969.1">
    <property type="nucleotide sequence ID" value="NZ_QOVI01000003.1"/>
</dbReference>
<gene>
    <name evidence="3" type="ORF">DSM04_103273</name>
</gene>
<evidence type="ECO:0000259" key="2">
    <source>
        <dbReference type="Pfam" id="PF09537"/>
    </source>
</evidence>
<dbReference type="InterPro" id="IPR016920">
    <property type="entry name" value="UCP029477"/>
</dbReference>
<dbReference type="Proteomes" id="UP000289821">
    <property type="component" value="Unassembled WGS sequence"/>
</dbReference>
<evidence type="ECO:0000313" key="3">
    <source>
        <dbReference type="EMBL" id="RXG15385.1"/>
    </source>
</evidence>
<dbReference type="EMBL" id="QOVI01000003">
    <property type="protein sequence ID" value="RXG15385.1"/>
    <property type="molecule type" value="Genomic_DNA"/>
</dbReference>
<reference evidence="3 4" key="1">
    <citation type="submission" date="2018-07" db="EMBL/GenBank/DDBJ databases">
        <title>Leeuwenhoekiella genomics.</title>
        <authorList>
            <person name="Tahon G."/>
            <person name="Willems A."/>
        </authorList>
    </citation>
    <scope>NUCLEOTIDE SEQUENCE [LARGE SCALE GENOMIC DNA]</scope>
    <source>
        <strain evidence="3 4">R-50232</strain>
    </source>
</reference>
<dbReference type="InterPro" id="IPR011971">
    <property type="entry name" value="CHP02284"/>
</dbReference>
<dbReference type="InterPro" id="IPR012347">
    <property type="entry name" value="Ferritin-like"/>
</dbReference>
<dbReference type="Gene3D" id="1.20.1260.10">
    <property type="match status" value="1"/>
</dbReference>
<dbReference type="PIRSF" id="PIRSF029477">
    <property type="entry name" value="UCP029477"/>
    <property type="match status" value="1"/>
</dbReference>